<dbReference type="PRINTS" id="PR00344">
    <property type="entry name" value="BCTRLSENSOR"/>
</dbReference>
<dbReference type="InterPro" id="IPR003594">
    <property type="entry name" value="HATPase_dom"/>
</dbReference>
<dbReference type="PANTHER" id="PTHR44936">
    <property type="entry name" value="SENSOR PROTEIN CREC"/>
    <property type="match status" value="1"/>
</dbReference>
<evidence type="ECO:0000256" key="4">
    <source>
        <dbReference type="ARBA" id="ARBA00022475"/>
    </source>
</evidence>
<dbReference type="RefSeq" id="WP_182551912.1">
    <property type="nucleotide sequence ID" value="NZ_JACGXN010000013.1"/>
</dbReference>
<evidence type="ECO:0000256" key="7">
    <source>
        <dbReference type="ARBA" id="ARBA00022741"/>
    </source>
</evidence>
<dbReference type="SMART" id="SM00387">
    <property type="entry name" value="HATPase_c"/>
    <property type="match status" value="1"/>
</dbReference>
<feature type="domain" description="Histidine kinase" evidence="11">
    <location>
        <begin position="272"/>
        <end position="471"/>
    </location>
</feature>
<feature type="transmembrane region" description="Helical" evidence="10">
    <location>
        <begin position="12"/>
        <end position="32"/>
    </location>
</feature>
<evidence type="ECO:0000256" key="3">
    <source>
        <dbReference type="ARBA" id="ARBA00012438"/>
    </source>
</evidence>
<dbReference type="CDD" id="cd00075">
    <property type="entry name" value="HATPase"/>
    <property type="match status" value="1"/>
</dbReference>
<dbReference type="GO" id="GO:0005886">
    <property type="term" value="C:plasma membrane"/>
    <property type="evidence" value="ECO:0007669"/>
    <property type="project" value="UniProtKB-SubCell"/>
</dbReference>
<dbReference type="Pfam" id="PF00672">
    <property type="entry name" value="HAMP"/>
    <property type="match status" value="1"/>
</dbReference>
<keyword evidence="14" id="KW-1185">Reference proteome</keyword>
<dbReference type="PROSITE" id="PS50109">
    <property type="entry name" value="HIS_KIN"/>
    <property type="match status" value="1"/>
</dbReference>
<reference evidence="13 14" key="1">
    <citation type="submission" date="2020-07" db="EMBL/GenBank/DDBJ databases">
        <title>Genomic Encyclopedia of Type Strains, Phase IV (KMG-V): Genome sequencing to study the core and pangenomes of soil and plant-associated prokaryotes.</title>
        <authorList>
            <person name="Whitman W."/>
        </authorList>
    </citation>
    <scope>NUCLEOTIDE SEQUENCE [LARGE SCALE GENOMIC DNA]</scope>
    <source>
        <strain evidence="13 14">AN3</strain>
    </source>
</reference>
<dbReference type="PANTHER" id="PTHR44936:SF10">
    <property type="entry name" value="SENSOR PROTEIN RSTB"/>
    <property type="match status" value="1"/>
</dbReference>
<evidence type="ECO:0000256" key="6">
    <source>
        <dbReference type="ARBA" id="ARBA00022679"/>
    </source>
</evidence>
<evidence type="ECO:0000313" key="13">
    <source>
        <dbReference type="EMBL" id="MBA8881314.1"/>
    </source>
</evidence>
<sequence length="471" mass="51895">MKRFLPQSLPSWILLILIAGLITTQIATLSIVSRDRNEGNNILELFRLSERAYTLVKLLYAAPPPERIRLATAMSNASSPLYMSDDPAVTSAIASDDNLAELEDVLVARFSAFGVTDARVRRDLPNKITPGTAISTNALNPDVGVVEKQLSDLAQDFSESGGLAASIEFNDGQWLNFVTPVSPIDPILTAQTLPLFGSVAAVVIILSIWAMRRLTAPYRALESAVKRIGEDVKIPPLPEFGSSEYKSAARAVNAMQTQLREYVADREQLAAALAHDLRTPLTRIRLRLELLRKSQLRQSLMQDLNDIEAISRSVIDFATYEVVDEEQEKIDFWSLVDSIVDNYPDVSFEKKSAASRKLICFGRPIALRRCITNLIDNAIAYGETATVSLKPIENDIILTIKDKGPGIPQAKLDEVFQPFRRVEGSRNRQTGGFGLGLTIARNIARRCGGDIKLENDPEGGLRAELRIPLAA</sequence>
<dbReference type="Proteomes" id="UP000549052">
    <property type="component" value="Unassembled WGS sequence"/>
</dbReference>
<dbReference type="InterPro" id="IPR036097">
    <property type="entry name" value="HisK_dim/P_sf"/>
</dbReference>
<dbReference type="GO" id="GO:0000155">
    <property type="term" value="F:phosphorelay sensor kinase activity"/>
    <property type="evidence" value="ECO:0007669"/>
    <property type="project" value="InterPro"/>
</dbReference>
<keyword evidence="10" id="KW-0812">Transmembrane</keyword>
<keyword evidence="10" id="KW-0472">Membrane</keyword>
<name>A0A839EUY5_9HYPH</name>
<feature type="transmembrane region" description="Helical" evidence="10">
    <location>
        <begin position="193"/>
        <end position="211"/>
    </location>
</feature>
<gene>
    <name evidence="13" type="ORF">FHW16_005052</name>
</gene>
<keyword evidence="7" id="KW-0547">Nucleotide-binding</keyword>
<accession>A0A839EUY5</accession>
<dbReference type="EMBL" id="JACGXN010000013">
    <property type="protein sequence ID" value="MBA8881314.1"/>
    <property type="molecule type" value="Genomic_DNA"/>
</dbReference>
<evidence type="ECO:0000256" key="1">
    <source>
        <dbReference type="ARBA" id="ARBA00000085"/>
    </source>
</evidence>
<dbReference type="InterPro" id="IPR050980">
    <property type="entry name" value="2C_sensor_his_kinase"/>
</dbReference>
<dbReference type="Pfam" id="PF02518">
    <property type="entry name" value="HATPase_c"/>
    <property type="match status" value="1"/>
</dbReference>
<evidence type="ECO:0000256" key="9">
    <source>
        <dbReference type="ARBA" id="ARBA00022840"/>
    </source>
</evidence>
<keyword evidence="10" id="KW-1133">Transmembrane helix</keyword>
<dbReference type="InterPro" id="IPR003660">
    <property type="entry name" value="HAMP_dom"/>
</dbReference>
<dbReference type="AlphaFoldDB" id="A0A839EUY5"/>
<dbReference type="Pfam" id="PF00512">
    <property type="entry name" value="HisKA"/>
    <property type="match status" value="1"/>
</dbReference>
<dbReference type="SMART" id="SM00388">
    <property type="entry name" value="HisKA"/>
    <property type="match status" value="1"/>
</dbReference>
<keyword evidence="8 13" id="KW-0418">Kinase</keyword>
<evidence type="ECO:0000256" key="2">
    <source>
        <dbReference type="ARBA" id="ARBA00004651"/>
    </source>
</evidence>
<dbReference type="SUPFAM" id="SSF47384">
    <property type="entry name" value="Homodimeric domain of signal transducing histidine kinase"/>
    <property type="match status" value="1"/>
</dbReference>
<dbReference type="Gene3D" id="3.30.565.10">
    <property type="entry name" value="Histidine kinase-like ATPase, C-terminal domain"/>
    <property type="match status" value="1"/>
</dbReference>
<comment type="subcellular location">
    <subcellularLocation>
        <location evidence="2">Cell membrane</location>
        <topology evidence="2">Multi-pass membrane protein</topology>
    </subcellularLocation>
</comment>
<dbReference type="InterPro" id="IPR036890">
    <property type="entry name" value="HATPase_C_sf"/>
</dbReference>
<keyword evidence="9" id="KW-0067">ATP-binding</keyword>
<protein>
    <recommendedName>
        <fullName evidence="3">histidine kinase</fullName>
        <ecNumber evidence="3">2.7.13.3</ecNumber>
    </recommendedName>
</protein>
<dbReference type="EC" id="2.7.13.3" evidence="3"/>
<evidence type="ECO:0000259" key="12">
    <source>
        <dbReference type="PROSITE" id="PS50885"/>
    </source>
</evidence>
<dbReference type="GO" id="GO:0005524">
    <property type="term" value="F:ATP binding"/>
    <property type="evidence" value="ECO:0007669"/>
    <property type="project" value="UniProtKB-KW"/>
</dbReference>
<evidence type="ECO:0000256" key="5">
    <source>
        <dbReference type="ARBA" id="ARBA00022553"/>
    </source>
</evidence>
<dbReference type="Gene3D" id="1.10.287.130">
    <property type="match status" value="1"/>
</dbReference>
<dbReference type="InterPro" id="IPR005467">
    <property type="entry name" value="His_kinase_dom"/>
</dbReference>
<dbReference type="InterPro" id="IPR004358">
    <property type="entry name" value="Sig_transdc_His_kin-like_C"/>
</dbReference>
<feature type="domain" description="HAMP" evidence="12">
    <location>
        <begin position="212"/>
        <end position="264"/>
    </location>
</feature>
<dbReference type="SUPFAM" id="SSF55874">
    <property type="entry name" value="ATPase domain of HSP90 chaperone/DNA topoisomerase II/histidine kinase"/>
    <property type="match status" value="1"/>
</dbReference>
<dbReference type="PROSITE" id="PS50885">
    <property type="entry name" value="HAMP"/>
    <property type="match status" value="1"/>
</dbReference>
<proteinExistence type="predicted"/>
<evidence type="ECO:0000313" key="14">
    <source>
        <dbReference type="Proteomes" id="UP000549052"/>
    </source>
</evidence>
<evidence type="ECO:0000259" key="11">
    <source>
        <dbReference type="PROSITE" id="PS50109"/>
    </source>
</evidence>
<organism evidence="13 14">
    <name type="scientific">Phyllobacterium myrsinacearum</name>
    <dbReference type="NCBI Taxonomy" id="28101"/>
    <lineage>
        <taxon>Bacteria</taxon>
        <taxon>Pseudomonadati</taxon>
        <taxon>Pseudomonadota</taxon>
        <taxon>Alphaproteobacteria</taxon>
        <taxon>Hyphomicrobiales</taxon>
        <taxon>Phyllobacteriaceae</taxon>
        <taxon>Phyllobacterium</taxon>
    </lineage>
</organism>
<comment type="catalytic activity">
    <reaction evidence="1">
        <text>ATP + protein L-histidine = ADP + protein N-phospho-L-histidine.</text>
        <dbReference type="EC" id="2.7.13.3"/>
    </reaction>
</comment>
<evidence type="ECO:0000256" key="8">
    <source>
        <dbReference type="ARBA" id="ARBA00022777"/>
    </source>
</evidence>
<comment type="caution">
    <text evidence="13">The sequence shown here is derived from an EMBL/GenBank/DDBJ whole genome shotgun (WGS) entry which is preliminary data.</text>
</comment>
<keyword evidence="5" id="KW-0597">Phosphoprotein</keyword>
<dbReference type="SMART" id="SM00304">
    <property type="entry name" value="HAMP"/>
    <property type="match status" value="1"/>
</dbReference>
<keyword evidence="4" id="KW-1003">Cell membrane</keyword>
<dbReference type="InterPro" id="IPR003661">
    <property type="entry name" value="HisK_dim/P_dom"/>
</dbReference>
<evidence type="ECO:0000256" key="10">
    <source>
        <dbReference type="SAM" id="Phobius"/>
    </source>
</evidence>
<keyword evidence="6" id="KW-0808">Transferase</keyword>